<evidence type="ECO:0000313" key="3">
    <source>
        <dbReference type="Proteomes" id="UP000298340"/>
    </source>
</evidence>
<dbReference type="InterPro" id="IPR013780">
    <property type="entry name" value="Glyco_hydro_b"/>
</dbReference>
<gene>
    <name evidence="2" type="ORF">D0809_29040</name>
</gene>
<organism evidence="2 3">
    <name type="scientific">Flavobacterium circumlabens</name>
    <dbReference type="NCBI Taxonomy" id="2133765"/>
    <lineage>
        <taxon>Bacteria</taxon>
        <taxon>Pseudomonadati</taxon>
        <taxon>Bacteroidota</taxon>
        <taxon>Flavobacteriia</taxon>
        <taxon>Flavobacteriales</taxon>
        <taxon>Flavobacteriaceae</taxon>
        <taxon>Flavobacterium</taxon>
    </lineage>
</organism>
<feature type="non-terminal residue" evidence="2">
    <location>
        <position position="108"/>
    </location>
</feature>
<reference evidence="2 3" key="1">
    <citation type="journal article" date="2018" name="Syst. Appl. Microbiol.">
        <title>Flavobacterium circumlabens sp. nov. and Flavobacterium cupreum sp. nov., two psychrotrophic species isolated from Antarctic environmental samples.</title>
        <authorList>
            <person name="Kralova S."/>
            <person name="Busse H.J."/>
            <person name="Svec P."/>
            <person name="Maslanova I."/>
            <person name="Stankova E."/>
            <person name="Bartak M."/>
            <person name="Sedlacek I."/>
        </authorList>
    </citation>
    <scope>NUCLEOTIDE SEQUENCE [LARGE SCALE GENOMIC DNA]</scope>
    <source>
        <strain evidence="2 3">CCM 8828</strain>
    </source>
</reference>
<dbReference type="Pfam" id="PF17137">
    <property type="entry name" value="DUF5110"/>
    <property type="match status" value="1"/>
</dbReference>
<dbReference type="Gene3D" id="2.60.40.1180">
    <property type="entry name" value="Golgi alpha-mannosidase II"/>
    <property type="match status" value="1"/>
</dbReference>
<evidence type="ECO:0000313" key="2">
    <source>
        <dbReference type="EMBL" id="TEB40746.1"/>
    </source>
</evidence>
<feature type="non-terminal residue" evidence="2">
    <location>
        <position position="1"/>
    </location>
</feature>
<dbReference type="RefSeq" id="WP_134092540.1">
    <property type="nucleotide sequence ID" value="NZ_QWDN01000956.1"/>
</dbReference>
<sequence length="108" mass="11634">NLIEGEEQDKYQAKLRIKGGSIIPAGAIIQNAGENSFDPLSLYVCPDQNGNAIGELYVDSGDGFGFQKGDYALVTFTAEKKKGSVLVKATGKLGKRNIDQEITKIKVQ</sequence>
<proteinExistence type="predicted"/>
<evidence type="ECO:0000259" key="1">
    <source>
        <dbReference type="Pfam" id="PF17137"/>
    </source>
</evidence>
<name>A0A4Y7U2U2_9FLAO</name>
<feature type="domain" description="DUF5110" evidence="1">
    <location>
        <begin position="39"/>
        <end position="88"/>
    </location>
</feature>
<dbReference type="Proteomes" id="UP000298340">
    <property type="component" value="Unassembled WGS sequence"/>
</dbReference>
<dbReference type="InterPro" id="IPR033403">
    <property type="entry name" value="DUF5110"/>
</dbReference>
<protein>
    <submittedName>
        <fullName evidence="2">DUF5110 domain-containing protein</fullName>
    </submittedName>
</protein>
<comment type="caution">
    <text evidence="2">The sequence shown here is derived from an EMBL/GenBank/DDBJ whole genome shotgun (WGS) entry which is preliminary data.</text>
</comment>
<accession>A0A4Y7U2U2</accession>
<dbReference type="EMBL" id="QWDN01000956">
    <property type="protein sequence ID" value="TEB40746.1"/>
    <property type="molecule type" value="Genomic_DNA"/>
</dbReference>
<dbReference type="AlphaFoldDB" id="A0A4Y7U2U2"/>